<evidence type="ECO:0000256" key="4">
    <source>
        <dbReference type="ARBA" id="ARBA00022989"/>
    </source>
</evidence>
<evidence type="ECO:0000259" key="10">
    <source>
        <dbReference type="PROSITE" id="PS50042"/>
    </source>
</evidence>
<dbReference type="FunFam" id="2.60.120.10:FF:000057">
    <property type="entry name" value="Cyclic nucleotide-binding domain protein"/>
    <property type="match status" value="1"/>
</dbReference>
<dbReference type="SUPFAM" id="SSF52047">
    <property type="entry name" value="RNI-like"/>
    <property type="match status" value="1"/>
</dbReference>
<dbReference type="GO" id="GO:0044877">
    <property type="term" value="F:protein-containing complex binding"/>
    <property type="evidence" value="ECO:0007669"/>
    <property type="project" value="TreeGrafter"/>
</dbReference>
<dbReference type="SMART" id="SM00100">
    <property type="entry name" value="cNMP"/>
    <property type="match status" value="2"/>
</dbReference>
<evidence type="ECO:0000256" key="1">
    <source>
        <dbReference type="ARBA" id="ARBA00004141"/>
    </source>
</evidence>
<feature type="compositionally biased region" description="Polar residues" evidence="9">
    <location>
        <begin position="1"/>
        <end position="10"/>
    </location>
</feature>
<feature type="domain" description="F-box" evidence="11">
    <location>
        <begin position="682"/>
        <end position="729"/>
    </location>
</feature>
<gene>
    <name evidence="12" type="primary">FBX1</name>
    <name evidence="12" type="ORF">BN1211_1582</name>
</gene>
<evidence type="ECO:0000256" key="9">
    <source>
        <dbReference type="SAM" id="MobiDB-lite"/>
    </source>
</evidence>
<feature type="region of interest" description="Disordered" evidence="9">
    <location>
        <begin position="1"/>
        <end position="124"/>
    </location>
</feature>
<dbReference type="InterPro" id="IPR001810">
    <property type="entry name" value="F-box_dom"/>
</dbReference>
<dbReference type="SUPFAM" id="SSF81383">
    <property type="entry name" value="F-box domain"/>
    <property type="match status" value="1"/>
</dbReference>
<evidence type="ECO:0000256" key="5">
    <source>
        <dbReference type="ARBA" id="ARBA00023065"/>
    </source>
</evidence>
<reference evidence="13" key="1">
    <citation type="journal article" date="2015" name="J. Biotechnol.">
        <title>The structure of the Cyberlindnera jadinii genome and its relation to Candida utilis analyzed by the occurrence of single nucleotide polymorphisms.</title>
        <authorList>
            <person name="Rupp O."/>
            <person name="Brinkrolf K."/>
            <person name="Buerth C."/>
            <person name="Kunigo M."/>
            <person name="Schneider J."/>
            <person name="Jaenicke S."/>
            <person name="Goesmann A."/>
            <person name="Puehler A."/>
            <person name="Jaeger K.-E."/>
            <person name="Ernst J.F."/>
        </authorList>
    </citation>
    <scope>NUCLEOTIDE SEQUENCE [LARGE SCALE GENOMIC DNA]</scope>
    <source>
        <strain evidence="13">ATCC 18201 / CBS 1600 / BCRC 20928 / JCM 3617 / NBRC 0987 / NRRL Y-1542</strain>
    </source>
</reference>
<accession>A0A0H5CBD0</accession>
<dbReference type="InterPro" id="IPR050866">
    <property type="entry name" value="CNG_cation_channel"/>
</dbReference>
<feature type="compositionally biased region" description="Low complexity" evidence="9">
    <location>
        <begin position="50"/>
        <end position="59"/>
    </location>
</feature>
<evidence type="ECO:0000256" key="2">
    <source>
        <dbReference type="ARBA" id="ARBA00022448"/>
    </source>
</evidence>
<dbReference type="PANTHER" id="PTHR45638">
    <property type="entry name" value="CYCLIC NUCLEOTIDE-GATED CATION CHANNEL SUBUNIT A"/>
    <property type="match status" value="1"/>
</dbReference>
<dbReference type="Gene3D" id="2.60.120.10">
    <property type="entry name" value="Jelly Rolls"/>
    <property type="match status" value="2"/>
</dbReference>
<evidence type="ECO:0000313" key="12">
    <source>
        <dbReference type="EMBL" id="CEP21484.1"/>
    </source>
</evidence>
<dbReference type="Proteomes" id="UP000038830">
    <property type="component" value="Unassembled WGS sequence"/>
</dbReference>
<protein>
    <submittedName>
        <fullName evidence="12">FBX1 protein</fullName>
    </submittedName>
</protein>
<dbReference type="InterPro" id="IPR014710">
    <property type="entry name" value="RmlC-like_jellyroll"/>
</dbReference>
<dbReference type="InterPro" id="IPR000595">
    <property type="entry name" value="cNMP-bd_dom"/>
</dbReference>
<keyword evidence="3" id="KW-0812">Transmembrane</keyword>
<dbReference type="Pfam" id="PF12937">
    <property type="entry name" value="F-box-like"/>
    <property type="match status" value="1"/>
</dbReference>
<dbReference type="PROSITE" id="PS00888">
    <property type="entry name" value="CNMP_BINDING_1"/>
    <property type="match status" value="1"/>
</dbReference>
<evidence type="ECO:0000256" key="3">
    <source>
        <dbReference type="ARBA" id="ARBA00022692"/>
    </source>
</evidence>
<keyword evidence="8" id="KW-0407">Ion channel</keyword>
<dbReference type="SMART" id="SM00256">
    <property type="entry name" value="FBOX"/>
    <property type="match status" value="1"/>
</dbReference>
<feature type="domain" description="Cyclic nucleotide-binding" evidence="10">
    <location>
        <begin position="386"/>
        <end position="524"/>
    </location>
</feature>
<dbReference type="PROSITE" id="PS00889">
    <property type="entry name" value="CNMP_BINDING_2"/>
    <property type="match status" value="1"/>
</dbReference>
<dbReference type="GO" id="GO:0005221">
    <property type="term" value="F:intracellularly cyclic nucleotide-activated monoatomic cation channel activity"/>
    <property type="evidence" value="ECO:0007669"/>
    <property type="project" value="InterPro"/>
</dbReference>
<dbReference type="GO" id="GO:0016020">
    <property type="term" value="C:membrane"/>
    <property type="evidence" value="ECO:0007669"/>
    <property type="project" value="UniProtKB-SubCell"/>
</dbReference>
<evidence type="ECO:0000259" key="11">
    <source>
        <dbReference type="PROSITE" id="PS50181"/>
    </source>
</evidence>
<keyword evidence="4" id="KW-1133">Transmembrane helix</keyword>
<evidence type="ECO:0000256" key="8">
    <source>
        <dbReference type="ARBA" id="ARBA00023303"/>
    </source>
</evidence>
<feature type="domain" description="Cyclic nucleotide-binding" evidence="10">
    <location>
        <begin position="168"/>
        <end position="285"/>
    </location>
</feature>
<organism evidence="12 13">
    <name type="scientific">Cyberlindnera jadinii (strain ATCC 18201 / CBS 1600 / BCRC 20928 / JCM 3617 / NBRC 0987 / NRRL Y-1542)</name>
    <name type="common">Torula yeast</name>
    <name type="synonym">Candida utilis</name>
    <dbReference type="NCBI Taxonomy" id="983966"/>
    <lineage>
        <taxon>Eukaryota</taxon>
        <taxon>Fungi</taxon>
        <taxon>Dikarya</taxon>
        <taxon>Ascomycota</taxon>
        <taxon>Saccharomycotina</taxon>
        <taxon>Saccharomycetes</taxon>
        <taxon>Phaffomycetales</taxon>
        <taxon>Phaffomycetaceae</taxon>
        <taxon>Cyberlindnera</taxon>
    </lineage>
</organism>
<dbReference type="PANTHER" id="PTHR45638:SF24">
    <property type="entry name" value="CYCLIC NUCLEOTIDE-BINDING DOMAIN PROTEIN (AFU_ORTHOLOGUE AFUA_2G03170)"/>
    <property type="match status" value="1"/>
</dbReference>
<comment type="subcellular location">
    <subcellularLocation>
        <location evidence="1">Membrane</location>
        <topology evidence="1">Multi-pass membrane protein</topology>
    </subcellularLocation>
</comment>
<name>A0A0H5CBD0_CYBJN</name>
<dbReference type="InterPro" id="IPR018490">
    <property type="entry name" value="cNMP-bd_dom_sf"/>
</dbReference>
<dbReference type="PROSITE" id="PS50181">
    <property type="entry name" value="FBOX"/>
    <property type="match status" value="1"/>
</dbReference>
<keyword evidence="2" id="KW-0813">Transport</keyword>
<dbReference type="Gene3D" id="3.80.10.10">
    <property type="entry name" value="Ribonuclease Inhibitor"/>
    <property type="match status" value="2"/>
</dbReference>
<dbReference type="SUPFAM" id="SSF51206">
    <property type="entry name" value="cAMP-binding domain-like"/>
    <property type="match status" value="2"/>
</dbReference>
<dbReference type="InterPro" id="IPR006553">
    <property type="entry name" value="Leu-rich_rpt_Cys-con_subtyp"/>
</dbReference>
<feature type="compositionally biased region" description="Basic and acidic residues" evidence="9">
    <location>
        <begin position="111"/>
        <end position="124"/>
    </location>
</feature>
<dbReference type="InterPro" id="IPR036047">
    <property type="entry name" value="F-box-like_dom_sf"/>
</dbReference>
<keyword evidence="5" id="KW-0406">Ion transport</keyword>
<evidence type="ECO:0000256" key="7">
    <source>
        <dbReference type="ARBA" id="ARBA00023286"/>
    </source>
</evidence>
<dbReference type="SMART" id="SM00367">
    <property type="entry name" value="LRR_CC"/>
    <property type="match status" value="8"/>
</dbReference>
<dbReference type="InterPro" id="IPR032675">
    <property type="entry name" value="LRR_dom_sf"/>
</dbReference>
<dbReference type="AlphaFoldDB" id="A0A0H5CBD0"/>
<dbReference type="Pfam" id="PF00027">
    <property type="entry name" value="cNMP_binding"/>
    <property type="match status" value="2"/>
</dbReference>
<dbReference type="EMBL" id="CDQK01000002">
    <property type="protein sequence ID" value="CEP21484.1"/>
    <property type="molecule type" value="Genomic_DNA"/>
</dbReference>
<evidence type="ECO:0000313" key="13">
    <source>
        <dbReference type="Proteomes" id="UP000038830"/>
    </source>
</evidence>
<dbReference type="CDD" id="cd00038">
    <property type="entry name" value="CAP_ED"/>
    <property type="match status" value="2"/>
</dbReference>
<keyword evidence="6" id="KW-0472">Membrane</keyword>
<dbReference type="InterPro" id="IPR057207">
    <property type="entry name" value="FBXL15_LRR"/>
</dbReference>
<dbReference type="InterPro" id="IPR018488">
    <property type="entry name" value="cNMP-bd_CS"/>
</dbReference>
<proteinExistence type="predicted"/>
<feature type="compositionally biased region" description="Basic and acidic residues" evidence="9">
    <location>
        <begin position="29"/>
        <end position="49"/>
    </location>
</feature>
<keyword evidence="7" id="KW-1071">Ligand-gated ion channel</keyword>
<sequence>MENNVTSVTNPPRPPPVRATGGVDEVEGDIVRPDGDCLSKRSGRGDDGRNSSGGISSSIDAEKPAQMPVRSPGRASDDLNAIGKVGGTEKEMSGAEDNNEQDSCQVAGVESKTRGGDKTMETGSGKEHECYELGLQSDELEDGDDDGYLAVPNQMPPQLMQKLSKFPLFRNAPPAFHKAIAGRLKLMTHHAQEYIVKFGEPAKSMYWILRGSVAVTSPDGEAVHAELVAGQFFGEIGILFNRPRTATVIAQTKVLLGVLTAENFNAVLPDFPAVERTIRDEAQERLSMQDKRKKNGLSNIINTKAVAPVIDADDLDTAASAVAIAASTLPGPSVPPMMRRSPSPPEFTGDVLSSFGNESYDCFLPQVHDNVDQSIPTRDFLRGLPMFTLLPSNIIHELVLGVEPRRYDPFEYIVRKGELGRDIYFIVNGEVEVLAPKRFSLDDSNGAKEKKVDIVLGRLGQGQYFGEMAFLQSLSNDGDRIERSADIRTVSTVDVVVVTGDQLEGLYARYPQICDEMRETARKRTDKNRDQETEEIELQASPFGKWRGFQSSVTSRKTQPILATTNNDTPIGPADSTTHTGAHIASSTTAASSAPSLNAYRLKPSSSSTLVDDTWPPFSKKRVHSQISPSDLPLNIGLPPMNPTVPSVNQFPSHQRPHPFHYMDHAKRLRLAPIAGRRRSSLLSTGVLPDRVLLKVFSTLKLHELMKLRLICRRWRQLLYVAPGLFEKLDLTQYNTSINDKALIQITDFVGSRPKEIDISNCFHVTDVGLSYMVNEIGMSGSIRVIKMSSVWEASAMAIMDIAVQSIGHHIEELDLSNCRKVRDDVIERIVGWKTQPNSNAVWNEQSYVNDIDSPEPSVGCPKLKVLSLGYCKHLTDRSMYHIAMHANDRIEALDITRCTTITDAGFAYWAYQPFSMLKKLKLNDCTFLSDKSIAAIASSAQNLEVLDLSFCCALTDVSIDVLSLGCPNLRYLDASFCGSAVSDSTLLTLSIHLRHLQSLVIKGCVRVTRAGVDALLTNSTSLTYLDISQCRNAHFYSDSSPGIPFQPRPGSRSAFISTANAKVVEIVV</sequence>
<dbReference type="PROSITE" id="PS50042">
    <property type="entry name" value="CNMP_BINDING_3"/>
    <property type="match status" value="2"/>
</dbReference>
<dbReference type="Pfam" id="PF25372">
    <property type="entry name" value="DUF7885"/>
    <property type="match status" value="1"/>
</dbReference>
<evidence type="ECO:0000256" key="6">
    <source>
        <dbReference type="ARBA" id="ARBA00023136"/>
    </source>
</evidence>